<proteinExistence type="inferred from homology"/>
<dbReference type="EMBL" id="VFWZ01000008">
    <property type="protein sequence ID" value="TPN82899.1"/>
    <property type="molecule type" value="Genomic_DNA"/>
</dbReference>
<dbReference type="InterPro" id="IPR052558">
    <property type="entry name" value="Siderophore_Hydrolase_D"/>
</dbReference>
<comment type="similarity">
    <text evidence="1">Belongs to the esterase D family.</text>
</comment>
<dbReference type="OrthoDB" id="9784036at2"/>
<sequence length="289" mass="34007">MYHTHCCVQLIYNSKYMIKLKEIVITSLFVILFFNLSAQDSICINKSIKHVIHSKFLNEDRDYWVSLPLHYTDSLKYPVIYVLDAEWRFELTKTITFELGAWNKIQKSIVVGIPHIDWENKRGQDLTFSQSRIEYDGDIVDSTWYNKSNSGGAMKFYNYLTKELIPKINQNYSTTGHETLVGHSYGGYFGGYILSLDHPFEVIHMYDPSIWFSDGEITNLFKKTDYNKPVNIHLTYQPKPKFHRKKIEEFIDELSKNSNIQLTTEFYEAETHNSLFLYSFYNGITKTNK</sequence>
<reference evidence="3 4" key="1">
    <citation type="submission" date="2019-06" db="EMBL/GenBank/DDBJ databases">
        <authorList>
            <person name="Meng X."/>
        </authorList>
    </citation>
    <scope>NUCLEOTIDE SEQUENCE [LARGE SCALE GENOMIC DNA]</scope>
    <source>
        <strain evidence="3 4">M625</strain>
    </source>
</reference>
<gene>
    <name evidence="3" type="ORF">FHK87_20955</name>
</gene>
<evidence type="ECO:0000313" key="3">
    <source>
        <dbReference type="EMBL" id="TPN82899.1"/>
    </source>
</evidence>
<dbReference type="Pfam" id="PF00756">
    <property type="entry name" value="Esterase"/>
    <property type="match status" value="1"/>
</dbReference>
<organism evidence="3 4">
    <name type="scientific">Aquimarina algicola</name>
    <dbReference type="NCBI Taxonomy" id="2589995"/>
    <lineage>
        <taxon>Bacteria</taxon>
        <taxon>Pseudomonadati</taxon>
        <taxon>Bacteroidota</taxon>
        <taxon>Flavobacteriia</taxon>
        <taxon>Flavobacteriales</taxon>
        <taxon>Flavobacteriaceae</taxon>
        <taxon>Aquimarina</taxon>
    </lineage>
</organism>
<protein>
    <submittedName>
        <fullName evidence="3">Alpha/beta hydrolase</fullName>
    </submittedName>
</protein>
<dbReference type="PANTHER" id="PTHR40841">
    <property type="entry name" value="SIDEROPHORE TRIACETYLFUSARININE C ESTERASE"/>
    <property type="match status" value="1"/>
</dbReference>
<dbReference type="InterPro" id="IPR000801">
    <property type="entry name" value="Esterase-like"/>
</dbReference>
<comment type="caution">
    <text evidence="3">The sequence shown here is derived from an EMBL/GenBank/DDBJ whole genome shotgun (WGS) entry which is preliminary data.</text>
</comment>
<evidence type="ECO:0000256" key="2">
    <source>
        <dbReference type="ARBA" id="ARBA00022801"/>
    </source>
</evidence>
<dbReference type="GO" id="GO:0016788">
    <property type="term" value="F:hydrolase activity, acting on ester bonds"/>
    <property type="evidence" value="ECO:0007669"/>
    <property type="project" value="TreeGrafter"/>
</dbReference>
<keyword evidence="2 3" id="KW-0378">Hydrolase</keyword>
<dbReference type="SUPFAM" id="SSF53474">
    <property type="entry name" value="alpha/beta-Hydrolases"/>
    <property type="match status" value="1"/>
</dbReference>
<keyword evidence="4" id="KW-1185">Reference proteome</keyword>
<evidence type="ECO:0000313" key="4">
    <source>
        <dbReference type="Proteomes" id="UP000315540"/>
    </source>
</evidence>
<dbReference type="Gene3D" id="3.40.50.1820">
    <property type="entry name" value="alpha/beta hydrolase"/>
    <property type="match status" value="1"/>
</dbReference>
<evidence type="ECO:0000256" key="1">
    <source>
        <dbReference type="ARBA" id="ARBA00005622"/>
    </source>
</evidence>
<dbReference type="AlphaFoldDB" id="A0A504J724"/>
<dbReference type="PANTHER" id="PTHR40841:SF2">
    <property type="entry name" value="SIDEROPHORE-DEGRADING ESTERASE (EUROFUNG)"/>
    <property type="match status" value="1"/>
</dbReference>
<name>A0A504J724_9FLAO</name>
<dbReference type="InterPro" id="IPR029058">
    <property type="entry name" value="AB_hydrolase_fold"/>
</dbReference>
<accession>A0A504J724</accession>
<dbReference type="Proteomes" id="UP000315540">
    <property type="component" value="Unassembled WGS sequence"/>
</dbReference>